<feature type="transmembrane region" description="Helical" evidence="1">
    <location>
        <begin position="24"/>
        <end position="44"/>
    </location>
</feature>
<sequence length="105" mass="12195">MFGDYFLSLCDPPWVLGIVFSEKILIILAVLNLPVYFFLGWVIFDDWEGFVDSVKYIVTSDWISALRGEYYDDAWGEIKFLYFLATCAAAVFGEYLLIEKYFLAN</sequence>
<dbReference type="STRING" id="1941349.STSP1_02001"/>
<keyword evidence="3" id="KW-1185">Reference proteome</keyword>
<evidence type="ECO:0000313" key="3">
    <source>
        <dbReference type="Proteomes" id="UP000193334"/>
    </source>
</evidence>
<proteinExistence type="predicted"/>
<keyword evidence="1" id="KW-1133">Transmembrane helix</keyword>
<accession>A0A1W6LPB2</accession>
<dbReference type="KEGG" id="pbp:STSP1_02001"/>
<keyword evidence="1" id="KW-0472">Membrane</keyword>
<protein>
    <submittedName>
        <fullName evidence="2">Uncharacterized protein</fullName>
    </submittedName>
</protein>
<reference evidence="3" key="1">
    <citation type="submission" date="2017-04" db="EMBL/GenBank/DDBJ databases">
        <title>Comparative genomics and description of representatives of a novel lineage of planctomycetes thriving in anoxic sediments.</title>
        <authorList>
            <person name="Spring S."/>
            <person name="Bunk B."/>
            <person name="Sproer C."/>
        </authorList>
    </citation>
    <scope>NUCLEOTIDE SEQUENCE [LARGE SCALE GENOMIC DNA]</scope>
    <source>
        <strain evidence="3">ST-PulAB-D4</strain>
    </source>
</reference>
<name>A0A1W6LPB2_9BACT</name>
<evidence type="ECO:0000313" key="2">
    <source>
        <dbReference type="EMBL" id="ARN57586.1"/>
    </source>
</evidence>
<dbReference type="EMBL" id="CP021023">
    <property type="protein sequence ID" value="ARN57586.1"/>
    <property type="molecule type" value="Genomic_DNA"/>
</dbReference>
<dbReference type="AlphaFoldDB" id="A0A1W6LPB2"/>
<feature type="transmembrane region" description="Helical" evidence="1">
    <location>
        <begin position="80"/>
        <end position="98"/>
    </location>
</feature>
<evidence type="ECO:0000256" key="1">
    <source>
        <dbReference type="SAM" id="Phobius"/>
    </source>
</evidence>
<keyword evidence="1" id="KW-0812">Transmembrane</keyword>
<organism evidence="2 3">
    <name type="scientific">Sedimentisphaera salicampi</name>
    <dbReference type="NCBI Taxonomy" id="1941349"/>
    <lineage>
        <taxon>Bacteria</taxon>
        <taxon>Pseudomonadati</taxon>
        <taxon>Planctomycetota</taxon>
        <taxon>Phycisphaerae</taxon>
        <taxon>Sedimentisphaerales</taxon>
        <taxon>Sedimentisphaeraceae</taxon>
        <taxon>Sedimentisphaera</taxon>
    </lineage>
</organism>
<dbReference type="RefSeq" id="WP_204845142.1">
    <property type="nucleotide sequence ID" value="NZ_CP021023.1"/>
</dbReference>
<dbReference type="Proteomes" id="UP000193334">
    <property type="component" value="Chromosome"/>
</dbReference>
<gene>
    <name evidence="2" type="ORF">STSP1_02001</name>
</gene>